<comment type="caution">
    <text evidence="1">The sequence shown here is derived from an EMBL/GenBank/DDBJ whole genome shotgun (WGS) entry which is preliminary data.</text>
</comment>
<evidence type="ECO:0000313" key="2">
    <source>
        <dbReference type="Proteomes" id="UP000494165"/>
    </source>
</evidence>
<dbReference type="OrthoDB" id="5365785at2759"/>
<protein>
    <submittedName>
        <fullName evidence="1">Uncharacterized protein</fullName>
    </submittedName>
</protein>
<proteinExistence type="predicted"/>
<name>A0A8S1C3U4_9INSE</name>
<dbReference type="EMBL" id="CADEPI010000014">
    <property type="protein sequence ID" value="CAB3363933.1"/>
    <property type="molecule type" value="Genomic_DNA"/>
</dbReference>
<organism evidence="1 2">
    <name type="scientific">Cloeon dipterum</name>
    <dbReference type="NCBI Taxonomy" id="197152"/>
    <lineage>
        <taxon>Eukaryota</taxon>
        <taxon>Metazoa</taxon>
        <taxon>Ecdysozoa</taxon>
        <taxon>Arthropoda</taxon>
        <taxon>Hexapoda</taxon>
        <taxon>Insecta</taxon>
        <taxon>Pterygota</taxon>
        <taxon>Palaeoptera</taxon>
        <taxon>Ephemeroptera</taxon>
        <taxon>Pisciforma</taxon>
        <taxon>Baetidae</taxon>
        <taxon>Cloeon</taxon>
    </lineage>
</organism>
<gene>
    <name evidence="1" type="ORF">CLODIP_2_CD06999</name>
</gene>
<reference evidence="1 2" key="1">
    <citation type="submission" date="2020-04" db="EMBL/GenBank/DDBJ databases">
        <authorList>
            <person name="Alioto T."/>
            <person name="Alioto T."/>
            <person name="Gomez Garrido J."/>
        </authorList>
    </citation>
    <scope>NUCLEOTIDE SEQUENCE [LARGE SCALE GENOMIC DNA]</scope>
</reference>
<accession>A0A8S1C3U4</accession>
<dbReference type="Proteomes" id="UP000494165">
    <property type="component" value="Unassembled WGS sequence"/>
</dbReference>
<evidence type="ECO:0000313" key="1">
    <source>
        <dbReference type="EMBL" id="CAB3363933.1"/>
    </source>
</evidence>
<sequence>MGEDYDDSLCHYATGYAGVVTRFIESSVAELRFSVSGCMQYAALDRCRLYINGCLCSNRKSIQSYISVGDTVNFDAAKAHPRVGINFRIVTGWVGKMTREERIYANGLRDL</sequence>
<keyword evidence="2" id="KW-1185">Reference proteome</keyword>
<dbReference type="AlphaFoldDB" id="A0A8S1C3U4"/>